<dbReference type="GO" id="GO:0140410">
    <property type="term" value="F:monoatomic cation:bicarbonate symporter activity"/>
    <property type="evidence" value="ECO:0007669"/>
    <property type="project" value="TreeGrafter"/>
</dbReference>
<keyword evidence="15" id="KW-1185">Reference proteome</keyword>
<evidence type="ECO:0000256" key="5">
    <source>
        <dbReference type="ARBA" id="ARBA00023136"/>
    </source>
</evidence>
<evidence type="ECO:0000256" key="2">
    <source>
        <dbReference type="ARBA" id="ARBA00006939"/>
    </source>
</evidence>
<dbReference type="InterPro" id="IPR049406">
    <property type="entry name" value="ZIP4_12_EF-hand"/>
</dbReference>
<feature type="transmembrane region" description="Helical" evidence="11">
    <location>
        <begin position="663"/>
        <end position="684"/>
    </location>
</feature>
<evidence type="ECO:0000256" key="11">
    <source>
        <dbReference type="SAM" id="Phobius"/>
    </source>
</evidence>
<keyword evidence="3 11" id="KW-0812">Transmembrane</keyword>
<dbReference type="Pfam" id="PF02535">
    <property type="entry name" value="Zip"/>
    <property type="match status" value="1"/>
</dbReference>
<feature type="domain" description="Zinc transporter ZIP4/12 EF-hand" evidence="13">
    <location>
        <begin position="264"/>
        <end position="378"/>
    </location>
</feature>
<evidence type="ECO:0000259" key="12">
    <source>
        <dbReference type="Pfam" id="PF18292"/>
    </source>
</evidence>
<feature type="transmembrane region" description="Helical" evidence="11">
    <location>
        <begin position="399"/>
        <end position="422"/>
    </location>
</feature>
<evidence type="ECO:0000256" key="4">
    <source>
        <dbReference type="ARBA" id="ARBA00022989"/>
    </source>
</evidence>
<feature type="transmembrane region" description="Helical" evidence="11">
    <location>
        <begin position="637"/>
        <end position="657"/>
    </location>
</feature>
<dbReference type="Pfam" id="PF18292">
    <property type="entry name" value="ZIP4_domain"/>
    <property type="match status" value="1"/>
</dbReference>
<feature type="region of interest" description="Disordered" evidence="10">
    <location>
        <begin position="1"/>
        <end position="39"/>
    </location>
</feature>
<comment type="catalytic activity">
    <reaction evidence="6">
        <text>Zn(2+)(in) = Zn(2+)(out)</text>
        <dbReference type="Rhea" id="RHEA:29351"/>
        <dbReference type="ChEBI" id="CHEBI:29105"/>
    </reaction>
</comment>
<evidence type="ECO:0000256" key="6">
    <source>
        <dbReference type="ARBA" id="ARBA00034634"/>
    </source>
</evidence>
<organism evidence="14 15">
    <name type="scientific">Megalops atlanticus</name>
    <name type="common">Tarpon</name>
    <name type="synonym">Clupea gigantea</name>
    <dbReference type="NCBI Taxonomy" id="7932"/>
    <lineage>
        <taxon>Eukaryota</taxon>
        <taxon>Metazoa</taxon>
        <taxon>Chordata</taxon>
        <taxon>Craniata</taxon>
        <taxon>Vertebrata</taxon>
        <taxon>Euteleostomi</taxon>
        <taxon>Actinopterygii</taxon>
        <taxon>Neopterygii</taxon>
        <taxon>Teleostei</taxon>
        <taxon>Elopiformes</taxon>
        <taxon>Megalopidae</taxon>
        <taxon>Megalops</taxon>
    </lineage>
</organism>
<keyword evidence="5 11" id="KW-0472">Membrane</keyword>
<dbReference type="GO" id="GO:0030003">
    <property type="term" value="P:intracellular monoatomic cation homeostasis"/>
    <property type="evidence" value="ECO:0007669"/>
    <property type="project" value="TreeGrafter"/>
</dbReference>
<dbReference type="Proteomes" id="UP001046870">
    <property type="component" value="Chromosome 2"/>
</dbReference>
<dbReference type="AlphaFoldDB" id="A0A9D3QFQ4"/>
<name>A0A9D3QFQ4_MEGAT</name>
<feature type="transmembrane region" description="Helical" evidence="11">
    <location>
        <begin position="696"/>
        <end position="719"/>
    </location>
</feature>
<proteinExistence type="inferred from homology"/>
<gene>
    <name evidence="14" type="ORF">MATL_G00034870</name>
</gene>
<dbReference type="GO" id="GO:0071578">
    <property type="term" value="P:zinc ion import across plasma membrane"/>
    <property type="evidence" value="ECO:0007669"/>
    <property type="project" value="TreeGrafter"/>
</dbReference>
<evidence type="ECO:0000259" key="13">
    <source>
        <dbReference type="Pfam" id="PF21116"/>
    </source>
</evidence>
<reference evidence="14" key="1">
    <citation type="submission" date="2021-01" db="EMBL/GenBank/DDBJ databases">
        <authorList>
            <person name="Zahm M."/>
            <person name="Roques C."/>
            <person name="Cabau C."/>
            <person name="Klopp C."/>
            <person name="Donnadieu C."/>
            <person name="Jouanno E."/>
            <person name="Lampietro C."/>
            <person name="Louis A."/>
            <person name="Herpin A."/>
            <person name="Echchiki A."/>
            <person name="Berthelot C."/>
            <person name="Parey E."/>
            <person name="Roest-Crollius H."/>
            <person name="Braasch I."/>
            <person name="Postlethwait J."/>
            <person name="Bobe J."/>
            <person name="Montfort J."/>
            <person name="Bouchez O."/>
            <person name="Begum T."/>
            <person name="Mejri S."/>
            <person name="Adams A."/>
            <person name="Chen W.-J."/>
            <person name="Guiguen Y."/>
        </authorList>
    </citation>
    <scope>NUCLEOTIDE SEQUENCE</scope>
    <source>
        <strain evidence="14">YG-15Mar2019-1</strain>
        <tissue evidence="14">Brain</tissue>
    </source>
</reference>
<evidence type="ECO:0000256" key="1">
    <source>
        <dbReference type="ARBA" id="ARBA00004141"/>
    </source>
</evidence>
<comment type="similarity">
    <text evidence="2">Belongs to the ZIP transporter (TC 2.A.5) family.</text>
</comment>
<dbReference type="GO" id="GO:0005385">
    <property type="term" value="F:zinc ion transmembrane transporter activity"/>
    <property type="evidence" value="ECO:0007669"/>
    <property type="project" value="TreeGrafter"/>
</dbReference>
<evidence type="ECO:0000256" key="10">
    <source>
        <dbReference type="SAM" id="MobiDB-lite"/>
    </source>
</evidence>
<evidence type="ECO:0000256" key="8">
    <source>
        <dbReference type="ARBA" id="ARBA00042541"/>
    </source>
</evidence>
<dbReference type="GO" id="GO:0005886">
    <property type="term" value="C:plasma membrane"/>
    <property type="evidence" value="ECO:0007669"/>
    <property type="project" value="TreeGrafter"/>
</dbReference>
<dbReference type="PANTHER" id="PTHR12191">
    <property type="entry name" value="SOLUTE CARRIER FAMILY 39"/>
    <property type="match status" value="1"/>
</dbReference>
<comment type="subcellular location">
    <subcellularLocation>
        <location evidence="1">Membrane</location>
        <topology evidence="1">Multi-pass membrane protein</topology>
    </subcellularLocation>
</comment>
<dbReference type="InterPro" id="IPR003689">
    <property type="entry name" value="ZIP"/>
</dbReference>
<feature type="transmembrane region" description="Helical" evidence="11">
    <location>
        <begin position="476"/>
        <end position="493"/>
    </location>
</feature>
<evidence type="ECO:0000256" key="9">
    <source>
        <dbReference type="ARBA" id="ARBA00042971"/>
    </source>
</evidence>
<evidence type="ECO:0000313" key="15">
    <source>
        <dbReference type="Proteomes" id="UP001046870"/>
    </source>
</evidence>
<feature type="domain" description="Zinc transporter ZIP4 N-terminal" evidence="12">
    <location>
        <begin position="97"/>
        <end position="256"/>
    </location>
</feature>
<keyword evidence="4 11" id="KW-1133">Transmembrane helix</keyword>
<dbReference type="InterPro" id="IPR050799">
    <property type="entry name" value="ZIP_Transporter"/>
</dbReference>
<dbReference type="PANTHER" id="PTHR12191:SF4">
    <property type="entry name" value="ZINC TRANSPORTER ZIP12"/>
    <property type="match status" value="1"/>
</dbReference>
<feature type="transmembrane region" description="Helical" evidence="11">
    <location>
        <begin position="429"/>
        <end position="456"/>
    </location>
</feature>
<dbReference type="OrthoDB" id="200954at2759"/>
<accession>A0A9D3QFQ4</accession>
<evidence type="ECO:0000313" key="14">
    <source>
        <dbReference type="EMBL" id="KAG7488522.1"/>
    </source>
</evidence>
<protein>
    <recommendedName>
        <fullName evidence="7">Zinc transporter ZIP12</fullName>
    </recommendedName>
    <alternativeName>
        <fullName evidence="8">Solute carrier family 39 member 12</fullName>
    </alternativeName>
    <alternativeName>
        <fullName evidence="9">Zrt- and Irt-like protein 12</fullName>
    </alternativeName>
</protein>
<comment type="caution">
    <text evidence="14">The sequence shown here is derived from an EMBL/GenBank/DDBJ whole genome shotgun (WGS) entry which is preliminary data.</text>
</comment>
<evidence type="ECO:0000256" key="7">
    <source>
        <dbReference type="ARBA" id="ARBA00040591"/>
    </source>
</evidence>
<dbReference type="Pfam" id="PF21116">
    <property type="entry name" value="EF-hand_Zip"/>
    <property type="match status" value="1"/>
</dbReference>
<dbReference type="EMBL" id="JAFDVH010000002">
    <property type="protein sequence ID" value="KAG7488522.1"/>
    <property type="molecule type" value="Genomic_DNA"/>
</dbReference>
<feature type="compositionally biased region" description="Basic and acidic residues" evidence="10">
    <location>
        <begin position="21"/>
        <end position="30"/>
    </location>
</feature>
<sequence length="725" mass="80356">MTRFVLRSKPASASSNRREKKTFIQREEARSSAPGPPTFHSATMHLRALALSLLVHLLAMERVPAVWGHEEGYLRDVLQTLPLGDQTQMDRNQTRLLVSSLFRAVQCPDRIGGTQQECDQCLTTDTLLSVLEDDGREYLSEEDYQRISTMLLYYIINMRDLCSSNYSSTSQDYQYYLSAIMNLHPQEDDSFLSPNETESALQLINQHYQPSSSTLCADASSLMEEVDVADSQGADFTTVSRLAAAIISRVLQGRCFSKRNLPSPAFFTDFIFQSLNRTSDLDVLDLEGLLHQLGVGGGRASHLHSRRRRSIVGSSNMQRKVHRLDSCTQEPLGPSPDWTQVCFSASQLVEIFVLDPHSPISKEHFRHICPAIIQQLLGDVCDSAGSKARGSPPSAIEKYGYSTVAVLLITLGSMLGIALIFFNSCQETYALLLQLFVGLAVGTLSGDALLHLIPQILGLHDHTYYKDQHVVENKDYLWKILGIIAGLYGFFLIERIFSLVMTSHGQGHSYANEHLGHSHDLSLELNCNGQSQRGKSISTMQLGTLEDSECTEIPSEEPEVRIPTRPKRPGVSLLAVMVIVGDSLHNFADGLVVGAAFSSSAETGMATTVAILCHEIPHEMGDFAVLLSSGLSVKMAVLMNFLSALTAFIGLYIGLFVSTDTEVQQWIFTVTAGIFLYLSLVEMLPEMSHVKTHRPWLTFFLQNLGLLLGWGCLLVLALFEHELKF</sequence>
<evidence type="ECO:0000256" key="3">
    <source>
        <dbReference type="ARBA" id="ARBA00022692"/>
    </source>
</evidence>
<dbReference type="InterPro" id="IPR041137">
    <property type="entry name" value="ZIP4_N"/>
</dbReference>